<dbReference type="InterPro" id="IPR012340">
    <property type="entry name" value="NA-bd_OB-fold"/>
</dbReference>
<proteinExistence type="inferred from homology"/>
<comment type="caution">
    <text evidence="16">The sequence shown here is derived from an EMBL/GenBank/DDBJ whole genome shotgun (WGS) entry which is preliminary data.</text>
</comment>
<dbReference type="FunFam" id="3.30.930.10:FF:000001">
    <property type="entry name" value="Lysine--tRNA ligase"/>
    <property type="match status" value="1"/>
</dbReference>
<dbReference type="SUPFAM" id="SSF50249">
    <property type="entry name" value="Nucleic acid-binding proteins"/>
    <property type="match status" value="1"/>
</dbReference>
<dbReference type="InterPro" id="IPR044136">
    <property type="entry name" value="Lys-tRNA-ligase_II_N"/>
</dbReference>
<dbReference type="PANTHER" id="PTHR42918:SF15">
    <property type="entry name" value="LYSINE--TRNA LIGASE, CHLOROPLASTIC_MITOCHONDRIAL"/>
    <property type="match status" value="1"/>
</dbReference>
<evidence type="ECO:0000256" key="9">
    <source>
        <dbReference type="ARBA" id="ARBA00022842"/>
    </source>
</evidence>
<dbReference type="GO" id="GO:0000287">
    <property type="term" value="F:magnesium ion binding"/>
    <property type="evidence" value="ECO:0007669"/>
    <property type="project" value="UniProtKB-UniRule"/>
</dbReference>
<name>A0A557RHQ4_9GAMM</name>
<evidence type="ECO:0000313" key="16">
    <source>
        <dbReference type="EMBL" id="TVO64702.1"/>
    </source>
</evidence>
<feature type="domain" description="Aminoacyl-transfer RNA synthetases class-II family profile" evidence="15">
    <location>
        <begin position="175"/>
        <end position="493"/>
    </location>
</feature>
<dbReference type="Gene3D" id="3.30.930.10">
    <property type="entry name" value="Bira Bifunctional Protein, Domain 2"/>
    <property type="match status" value="1"/>
</dbReference>
<dbReference type="NCBIfam" id="NF001756">
    <property type="entry name" value="PRK00484.1"/>
    <property type="match status" value="1"/>
</dbReference>
<reference evidence="16 17" key="1">
    <citation type="submission" date="2019-07" db="EMBL/GenBank/DDBJ databases">
        <title>Reclasification of Spiribacter aquaticus.</title>
        <authorList>
            <person name="Leon M.J."/>
            <person name="Sanchez-Porro C."/>
            <person name="Ventosa A."/>
        </authorList>
    </citation>
    <scope>NUCLEOTIDE SEQUENCE [LARGE SCALE GENOMIC DNA]</scope>
    <source>
        <strain evidence="16 17">SP30</strain>
    </source>
</reference>
<dbReference type="GO" id="GO:0000049">
    <property type="term" value="F:tRNA binding"/>
    <property type="evidence" value="ECO:0007669"/>
    <property type="project" value="TreeGrafter"/>
</dbReference>
<comment type="similarity">
    <text evidence="2 13">Belongs to the class-II aminoacyl-tRNA synthetase family.</text>
</comment>
<gene>
    <name evidence="13 16" type="primary">lysS</name>
    <name evidence="16" type="ORF">FPL11_08650</name>
</gene>
<evidence type="ECO:0000256" key="8">
    <source>
        <dbReference type="ARBA" id="ARBA00022840"/>
    </source>
</evidence>
<evidence type="ECO:0000256" key="1">
    <source>
        <dbReference type="ARBA" id="ARBA00004496"/>
    </source>
</evidence>
<dbReference type="GO" id="GO:0042803">
    <property type="term" value="F:protein homodimerization activity"/>
    <property type="evidence" value="ECO:0007669"/>
    <property type="project" value="UniProtKB-ARBA"/>
</dbReference>
<keyword evidence="17" id="KW-1185">Reference proteome</keyword>
<comment type="subcellular location">
    <subcellularLocation>
        <location evidence="1 13">Cytoplasm</location>
    </subcellularLocation>
</comment>
<keyword evidence="10 13" id="KW-0648">Protein biosynthesis</keyword>
<dbReference type="GO" id="GO:0006430">
    <property type="term" value="P:lysyl-tRNA aminoacylation"/>
    <property type="evidence" value="ECO:0007669"/>
    <property type="project" value="UniProtKB-UniRule"/>
</dbReference>
<dbReference type="InterPro" id="IPR004364">
    <property type="entry name" value="Aa-tRNA-synt_II"/>
</dbReference>
<dbReference type="AlphaFoldDB" id="A0A557RHQ4"/>
<dbReference type="Pfam" id="PF01336">
    <property type="entry name" value="tRNA_anti-codon"/>
    <property type="match status" value="1"/>
</dbReference>
<evidence type="ECO:0000256" key="6">
    <source>
        <dbReference type="ARBA" id="ARBA00022723"/>
    </source>
</evidence>
<comment type="subunit">
    <text evidence="3 13">Homodimer.</text>
</comment>
<dbReference type="GO" id="GO:0005524">
    <property type="term" value="F:ATP binding"/>
    <property type="evidence" value="ECO:0007669"/>
    <property type="project" value="UniProtKB-UniRule"/>
</dbReference>
<feature type="binding site" evidence="13">
    <location>
        <position position="405"/>
    </location>
    <ligand>
        <name>Mg(2+)</name>
        <dbReference type="ChEBI" id="CHEBI:18420"/>
        <label>1</label>
    </ligand>
</feature>
<dbReference type="InterPro" id="IPR004365">
    <property type="entry name" value="NA-bd_OB_tRNA"/>
</dbReference>
<evidence type="ECO:0000256" key="5">
    <source>
        <dbReference type="ARBA" id="ARBA00022598"/>
    </source>
</evidence>
<evidence type="ECO:0000256" key="14">
    <source>
        <dbReference type="RuleBase" id="RU000336"/>
    </source>
</evidence>
<evidence type="ECO:0000256" key="13">
    <source>
        <dbReference type="HAMAP-Rule" id="MF_00252"/>
    </source>
</evidence>
<dbReference type="InterPro" id="IPR018149">
    <property type="entry name" value="Lys-tRNA-synth_II_C"/>
</dbReference>
<keyword evidence="4 13" id="KW-0963">Cytoplasm</keyword>
<dbReference type="InterPro" id="IPR045864">
    <property type="entry name" value="aa-tRNA-synth_II/BPL/LPL"/>
</dbReference>
<comment type="cofactor">
    <cofactor evidence="13 14">
        <name>Mg(2+)</name>
        <dbReference type="ChEBI" id="CHEBI:18420"/>
    </cofactor>
    <text evidence="13 14">Binds 3 Mg(2+) ions per subunit.</text>
</comment>
<feature type="binding site" evidence="13">
    <location>
        <position position="412"/>
    </location>
    <ligand>
        <name>Mg(2+)</name>
        <dbReference type="ChEBI" id="CHEBI:18420"/>
        <label>1</label>
    </ligand>
</feature>
<dbReference type="Proteomes" id="UP000316688">
    <property type="component" value="Unassembled WGS sequence"/>
</dbReference>
<dbReference type="Pfam" id="PF00152">
    <property type="entry name" value="tRNA-synt_2"/>
    <property type="match status" value="1"/>
</dbReference>
<keyword evidence="8 13" id="KW-0067">ATP-binding</keyword>
<evidence type="ECO:0000256" key="4">
    <source>
        <dbReference type="ARBA" id="ARBA00022490"/>
    </source>
</evidence>
<dbReference type="EMBL" id="VMKP01000003">
    <property type="protein sequence ID" value="TVO64702.1"/>
    <property type="molecule type" value="Genomic_DNA"/>
</dbReference>
<dbReference type="InterPro" id="IPR006195">
    <property type="entry name" value="aa-tRNA-synth_II"/>
</dbReference>
<feature type="binding site" evidence="13">
    <location>
        <position position="412"/>
    </location>
    <ligand>
        <name>Mg(2+)</name>
        <dbReference type="ChEBI" id="CHEBI:18420"/>
        <label>2</label>
    </ligand>
</feature>
<dbReference type="GO" id="GO:0005829">
    <property type="term" value="C:cytosol"/>
    <property type="evidence" value="ECO:0007669"/>
    <property type="project" value="TreeGrafter"/>
</dbReference>
<dbReference type="RefSeq" id="WP_144348241.1">
    <property type="nucleotide sequence ID" value="NZ_VMKP01000003.1"/>
</dbReference>
<dbReference type="Gene3D" id="2.40.50.140">
    <property type="entry name" value="Nucleic acid-binding proteins"/>
    <property type="match status" value="1"/>
</dbReference>
<dbReference type="PRINTS" id="PR00982">
    <property type="entry name" value="TRNASYNTHLYS"/>
</dbReference>
<evidence type="ECO:0000256" key="11">
    <source>
        <dbReference type="ARBA" id="ARBA00023146"/>
    </source>
</evidence>
<evidence type="ECO:0000313" key="17">
    <source>
        <dbReference type="Proteomes" id="UP000316688"/>
    </source>
</evidence>
<dbReference type="SUPFAM" id="SSF55681">
    <property type="entry name" value="Class II aaRS and biotin synthetases"/>
    <property type="match status" value="1"/>
</dbReference>
<sequence length="495" mass="55910">MAEEQDEHRLIAERRRKLDEWRAEGAAFPNDFRRDALAADLQSRYADHDAEQLAATPVRVRIGGRLIRKRVMGKASFATLRDMSGDIQLFVRRDDLAEGLYAAFKGWDAGDIIGVSGTLMRTRTGELSVHCDRLALLTKSLRPLPDKYHGLGDTEARYRQRYLDLMTNPDSQRIFTVRSRIIRSIREAFHERGFLEVETPMMQPIPGGAAARPFVTHHNALDVDLFLRVAPELYLKRLVVGGIERVFEINRNFRNEGVSTRHNPEFTMLEFYEAYADYRDAMDFTESLLRRLARDAVGTEQLVWQGESIDLAPAFRRLSVRDAVVEHNPQLGAGVDDPQALAGYAESLGIEVGPHWGNGKVLLEVFEKTAEAALIQPTFVTDYPVEVSPLARPRDDNPAVTERFELIVAGREIANGFSELNDAEDQARRFRRQAEEKAAGDDEAMHYDADYIRALEYGMPPAVGEGIGIDRLVMLLTDSASIRDVLLFPAMRPRD</sequence>
<evidence type="ECO:0000256" key="7">
    <source>
        <dbReference type="ARBA" id="ARBA00022741"/>
    </source>
</evidence>
<dbReference type="HAMAP" id="MF_00252">
    <property type="entry name" value="Lys_tRNA_synth_class2"/>
    <property type="match status" value="1"/>
</dbReference>
<keyword evidence="6 13" id="KW-0479">Metal-binding</keyword>
<dbReference type="CDD" id="cd04322">
    <property type="entry name" value="LysRS_N"/>
    <property type="match status" value="1"/>
</dbReference>
<dbReference type="EC" id="6.1.1.6" evidence="13"/>
<keyword evidence="7 13" id="KW-0547">Nucleotide-binding</keyword>
<dbReference type="GO" id="GO:0004824">
    <property type="term" value="F:lysine-tRNA ligase activity"/>
    <property type="evidence" value="ECO:0007669"/>
    <property type="project" value="UniProtKB-UniRule"/>
</dbReference>
<evidence type="ECO:0000259" key="15">
    <source>
        <dbReference type="PROSITE" id="PS50862"/>
    </source>
</evidence>
<dbReference type="InterPro" id="IPR002313">
    <property type="entry name" value="Lys-tRNA-ligase_II"/>
</dbReference>
<dbReference type="FunFam" id="2.40.50.140:FF:000024">
    <property type="entry name" value="Lysine--tRNA ligase"/>
    <property type="match status" value="1"/>
</dbReference>
<dbReference type="CDD" id="cd00775">
    <property type="entry name" value="LysRS_core"/>
    <property type="match status" value="1"/>
</dbReference>
<keyword evidence="11 13" id="KW-0030">Aminoacyl-tRNA synthetase</keyword>
<accession>A0A557RHQ4</accession>
<evidence type="ECO:0000256" key="2">
    <source>
        <dbReference type="ARBA" id="ARBA00008226"/>
    </source>
</evidence>
<evidence type="ECO:0000256" key="12">
    <source>
        <dbReference type="ARBA" id="ARBA00048573"/>
    </source>
</evidence>
<dbReference type="PANTHER" id="PTHR42918">
    <property type="entry name" value="LYSYL-TRNA SYNTHETASE"/>
    <property type="match status" value="1"/>
</dbReference>
<evidence type="ECO:0000256" key="10">
    <source>
        <dbReference type="ARBA" id="ARBA00022917"/>
    </source>
</evidence>
<evidence type="ECO:0000256" key="3">
    <source>
        <dbReference type="ARBA" id="ARBA00011738"/>
    </source>
</evidence>
<dbReference type="PROSITE" id="PS50862">
    <property type="entry name" value="AA_TRNA_LIGASE_II"/>
    <property type="match status" value="1"/>
</dbReference>
<protein>
    <recommendedName>
        <fullName evidence="13">Lysine--tRNA ligase</fullName>
        <ecNumber evidence="13">6.1.1.6</ecNumber>
    </recommendedName>
    <alternativeName>
        <fullName evidence="13">Lysyl-tRNA synthetase</fullName>
        <shortName evidence="13">LysRS</shortName>
    </alternativeName>
</protein>
<keyword evidence="9 13" id="KW-0460">Magnesium</keyword>
<dbReference type="NCBIfam" id="TIGR00499">
    <property type="entry name" value="lysS_bact"/>
    <property type="match status" value="1"/>
</dbReference>
<organism evidence="16 17">
    <name type="scientific">Spiribacter aquaticus</name>
    <dbReference type="NCBI Taxonomy" id="1935996"/>
    <lineage>
        <taxon>Bacteria</taxon>
        <taxon>Pseudomonadati</taxon>
        <taxon>Pseudomonadota</taxon>
        <taxon>Gammaproteobacteria</taxon>
        <taxon>Chromatiales</taxon>
        <taxon>Ectothiorhodospiraceae</taxon>
        <taxon>Spiribacter</taxon>
    </lineage>
</organism>
<keyword evidence="5 13" id="KW-0436">Ligase</keyword>
<comment type="catalytic activity">
    <reaction evidence="12 13 14">
        <text>tRNA(Lys) + L-lysine + ATP = L-lysyl-tRNA(Lys) + AMP + diphosphate</text>
        <dbReference type="Rhea" id="RHEA:20792"/>
        <dbReference type="Rhea" id="RHEA-COMP:9696"/>
        <dbReference type="Rhea" id="RHEA-COMP:9697"/>
        <dbReference type="ChEBI" id="CHEBI:30616"/>
        <dbReference type="ChEBI" id="CHEBI:32551"/>
        <dbReference type="ChEBI" id="CHEBI:33019"/>
        <dbReference type="ChEBI" id="CHEBI:78442"/>
        <dbReference type="ChEBI" id="CHEBI:78529"/>
        <dbReference type="ChEBI" id="CHEBI:456215"/>
        <dbReference type="EC" id="6.1.1.6"/>
    </reaction>
</comment>